<evidence type="ECO:0000256" key="6">
    <source>
        <dbReference type="ARBA" id="ARBA00022669"/>
    </source>
</evidence>
<evidence type="ECO:0000259" key="16">
    <source>
        <dbReference type="PROSITE" id="PS51910"/>
    </source>
</evidence>
<comment type="similarity">
    <text evidence="3">Belongs to the glycosyl hydrolase 18 family. Chitinase class V subfamily.</text>
</comment>
<evidence type="ECO:0000256" key="2">
    <source>
        <dbReference type="ARBA" id="ARBA00004613"/>
    </source>
</evidence>
<dbReference type="InterPro" id="IPR036861">
    <property type="entry name" value="Endochitinase-like_sf"/>
</dbReference>
<evidence type="ECO:0000313" key="17">
    <source>
        <dbReference type="EMBL" id="KAK4238206.1"/>
    </source>
</evidence>
<organism evidence="17 18">
    <name type="scientific">Achaetomium macrosporum</name>
    <dbReference type="NCBI Taxonomy" id="79813"/>
    <lineage>
        <taxon>Eukaryota</taxon>
        <taxon>Fungi</taxon>
        <taxon>Dikarya</taxon>
        <taxon>Ascomycota</taxon>
        <taxon>Pezizomycotina</taxon>
        <taxon>Sordariomycetes</taxon>
        <taxon>Sordariomycetidae</taxon>
        <taxon>Sordariales</taxon>
        <taxon>Chaetomiaceae</taxon>
        <taxon>Achaetomium</taxon>
    </lineage>
</organism>
<dbReference type="CDD" id="cd00035">
    <property type="entry name" value="ChtBD1"/>
    <property type="match status" value="1"/>
</dbReference>
<dbReference type="PANTHER" id="PTHR11177:SF402">
    <property type="entry name" value="CHITINASE"/>
    <property type="match status" value="1"/>
</dbReference>
<dbReference type="GO" id="GO:0006032">
    <property type="term" value="P:chitin catabolic process"/>
    <property type="evidence" value="ECO:0007669"/>
    <property type="project" value="UniProtKB-KW"/>
</dbReference>
<evidence type="ECO:0000256" key="9">
    <source>
        <dbReference type="ARBA" id="ARBA00023277"/>
    </source>
</evidence>
<keyword evidence="8" id="KW-0146">Chitin degradation</keyword>
<evidence type="ECO:0000256" key="12">
    <source>
        <dbReference type="PROSITE-ProRule" id="PRU00261"/>
    </source>
</evidence>
<dbReference type="Gene3D" id="3.10.50.10">
    <property type="match status" value="1"/>
</dbReference>
<keyword evidence="10 13" id="KW-0326">Glycosidase</keyword>
<dbReference type="PROSITE" id="PS01095">
    <property type="entry name" value="GH18_1"/>
    <property type="match status" value="1"/>
</dbReference>
<dbReference type="Gene3D" id="3.20.20.80">
    <property type="entry name" value="Glycosidases"/>
    <property type="match status" value="1"/>
</dbReference>
<dbReference type="PROSITE" id="PS51910">
    <property type="entry name" value="GH18_2"/>
    <property type="match status" value="1"/>
</dbReference>
<sequence>MRSSTLLSVSLFAIFLAVLPAAAQECSATKKCATGCCSKFGFCGTDEEHCGEGCLSTCDFRLGCDAQNPCADGTCCSKFGFCGFGKDYCAPEVCLAGCDAKSQCDPGTFGADYVQLKKCPLNVCCSKYGYCGATAEFCGDKKVKRPSCAVDSTRPMRRVVGYYEGWAARRTCQAFMPEDVPAGVYTHLNFAFAGIDPVSFQVVPAQAEDIPLYSRLTALKARDSALKVYIALGGWTFNDPGATFHTFSQLAADEAKQRVFFASLISFMNTYDFDGVDIDWEYPVDPERGGTAADYANFPRFLQNLRAALHGGSGGRNGLTVTLPVSFWYLQHFDIVELEKWVDFFNVMSYDLHGLWDRGNKWLGAFLNAHTNMTEITEYLDLFWRNNVNPEKVTLGLAFYSRTFLAADPGCTEAQCMFDAVGEAGPCSKDEIGGTLTNAELTDQIRAAGVTPKLDKDAMVKVAVVGRKWITYDDEDTFKLKADAARKLCLGGVMVWAVSQDYTERGAAAVSAAAGGSSQQRKRADAVVYETRYSKQLQRATYYESPKAKSIWFPTAPVYQPSPNVVRSQCYWSNCGAGCPADYVPVPRLDTDASKNELMQDGGQCAGGRLRHFCCPSGKAIPKCGWFDFYNGKCGKFGTCPSGSEDILGPLFRQREVGSTQTACNNGKAQVACCETKDEDLKSLDSMRGYDVCRWLGWAPGHCDAYSYVDYEAARAGACKVGDPSRPHYLLGTLLGSGATACHNSELGWKYDQYRPLCCEEPKTDTQWLDCNLVSAELKDGNFCEASCPTGTIRLAMEKPNVYDDCKGGAHAMCCEPRFLTKATNDAEIHDGYFQALVKVLASPDKCDWVKYEEENSPSQVQARDWASPQWASDCKVAAEGTANMLGNWNVDPDVREKYMADWDRAVSSLSMSYVPASTMQQLPAGDAFSTAPSASIQTDIVQYSLNLAKPINDAKAKGEKPKAYACDPTYDWEPSPDLNEDIDDSGEEEIQPDITGVVIQLTRRYDELLSGADSPPLLARMLGFLNLSEAEDWAALHNGTQSGTLTAALGKPKRYADLLEVPEQSKNETLEERDARYQTGNIRKYTVLSHTQPEWTPDIIESAPYPNGNQGDDLIEINQDPHRYVVTLQSCEPDGYTLVTHATKAEAKGIWVSEHILELNTIGRYLTASLDGGLGGSSAIDMPMYSFERRAAKVDEAVKFVGMWEPWSNVYAISPADTCLARLGSVQHTDGLVVCDSKLNGMKTRLYKLESPVGETTWESNCRSPTPESLGRALGAIQLISAVFDYYNDANVKKRHQQVYNDVMTELNRFTKAYDFAYGGRITGKWTEGDWERRWWEFMLAHFLRVESHTRIWLQNKLNGLDEVWHEAFARCGSDKDWCAFCIHARKLIRKHWDAVTTGQHVKFDFGIFEKPRFQVPTD</sequence>
<dbReference type="InterPro" id="IPR001579">
    <property type="entry name" value="Glyco_hydro_18_chit_AS"/>
</dbReference>
<dbReference type="SUPFAM" id="SSF51445">
    <property type="entry name" value="(Trans)glycosidases"/>
    <property type="match status" value="1"/>
</dbReference>
<evidence type="ECO:0000256" key="4">
    <source>
        <dbReference type="ARBA" id="ARBA00012729"/>
    </source>
</evidence>
<dbReference type="InterPro" id="IPR017853">
    <property type="entry name" value="GH"/>
</dbReference>
<accession>A0AAN7CA32</accession>
<evidence type="ECO:0000256" key="13">
    <source>
        <dbReference type="RuleBase" id="RU000489"/>
    </source>
</evidence>
<dbReference type="EC" id="3.2.1.14" evidence="4"/>
<evidence type="ECO:0000313" key="18">
    <source>
        <dbReference type="Proteomes" id="UP001303760"/>
    </source>
</evidence>
<evidence type="ECO:0000256" key="14">
    <source>
        <dbReference type="SAM" id="SignalP"/>
    </source>
</evidence>
<dbReference type="Gene3D" id="3.30.60.10">
    <property type="entry name" value="Endochitinase-like"/>
    <property type="match status" value="3"/>
</dbReference>
<feature type="disulfide bond" evidence="12">
    <location>
        <begin position="75"/>
        <end position="89"/>
    </location>
</feature>
<dbReference type="Proteomes" id="UP001303760">
    <property type="component" value="Unassembled WGS sequence"/>
</dbReference>
<comment type="caution">
    <text evidence="17">The sequence shown here is derived from an EMBL/GenBank/DDBJ whole genome shotgun (WGS) entry which is preliminary data.</text>
</comment>
<evidence type="ECO:0000259" key="15">
    <source>
        <dbReference type="PROSITE" id="PS50941"/>
    </source>
</evidence>
<dbReference type="InterPro" id="IPR018371">
    <property type="entry name" value="Chitin-binding_1_CS"/>
</dbReference>
<dbReference type="EMBL" id="MU860105">
    <property type="protein sequence ID" value="KAK4238206.1"/>
    <property type="molecule type" value="Genomic_DNA"/>
</dbReference>
<feature type="domain" description="GH18" evidence="16">
    <location>
        <begin position="157"/>
        <end position="517"/>
    </location>
</feature>
<dbReference type="GO" id="GO:0008843">
    <property type="term" value="F:endochitinase activity"/>
    <property type="evidence" value="ECO:0007669"/>
    <property type="project" value="UniProtKB-EC"/>
</dbReference>
<keyword evidence="7 13" id="KW-0378">Hydrolase</keyword>
<reference evidence="17" key="1">
    <citation type="journal article" date="2023" name="Mol. Phylogenet. Evol.">
        <title>Genome-scale phylogeny and comparative genomics of the fungal order Sordariales.</title>
        <authorList>
            <person name="Hensen N."/>
            <person name="Bonometti L."/>
            <person name="Westerberg I."/>
            <person name="Brannstrom I.O."/>
            <person name="Guillou S."/>
            <person name="Cros-Aarteil S."/>
            <person name="Calhoun S."/>
            <person name="Haridas S."/>
            <person name="Kuo A."/>
            <person name="Mondo S."/>
            <person name="Pangilinan J."/>
            <person name="Riley R."/>
            <person name="LaButti K."/>
            <person name="Andreopoulos B."/>
            <person name="Lipzen A."/>
            <person name="Chen C."/>
            <person name="Yan M."/>
            <person name="Daum C."/>
            <person name="Ng V."/>
            <person name="Clum A."/>
            <person name="Steindorff A."/>
            <person name="Ohm R.A."/>
            <person name="Martin F."/>
            <person name="Silar P."/>
            <person name="Natvig D.O."/>
            <person name="Lalanne C."/>
            <person name="Gautier V."/>
            <person name="Ament-Velasquez S.L."/>
            <person name="Kruys A."/>
            <person name="Hutchinson M.I."/>
            <person name="Powell A.J."/>
            <person name="Barry K."/>
            <person name="Miller A.N."/>
            <person name="Grigoriev I.V."/>
            <person name="Debuchy R."/>
            <person name="Gladieux P."/>
            <person name="Hiltunen Thoren M."/>
            <person name="Johannesson H."/>
        </authorList>
    </citation>
    <scope>NUCLEOTIDE SEQUENCE</scope>
    <source>
        <strain evidence="17">CBS 532.94</strain>
    </source>
</reference>
<feature type="domain" description="Chitin-binding type-1" evidence="15">
    <location>
        <begin position="47"/>
        <end position="106"/>
    </location>
</feature>
<dbReference type="InterPro" id="IPR001002">
    <property type="entry name" value="Chitin-bd_1"/>
</dbReference>
<dbReference type="InterPro" id="IPR050314">
    <property type="entry name" value="Glycosyl_Hydrlase_18"/>
</dbReference>
<evidence type="ECO:0000256" key="8">
    <source>
        <dbReference type="ARBA" id="ARBA00023024"/>
    </source>
</evidence>
<comment type="subcellular location">
    <subcellularLocation>
        <location evidence="2">Secreted</location>
    </subcellularLocation>
</comment>
<comment type="caution">
    <text evidence="12">Lacks conserved residue(s) required for the propagation of feature annotation.</text>
</comment>
<name>A0AAN7CA32_9PEZI</name>
<dbReference type="Pfam" id="PF00187">
    <property type="entry name" value="Chitin_bind_1"/>
    <property type="match status" value="1"/>
</dbReference>
<keyword evidence="18" id="KW-1185">Reference proteome</keyword>
<feature type="chain" id="PRO_5042810292" description="chitinase" evidence="14">
    <location>
        <begin position="24"/>
        <end position="1420"/>
    </location>
</feature>
<proteinExistence type="inferred from homology"/>
<dbReference type="InterPro" id="IPR011583">
    <property type="entry name" value="Chitinase_II/V-like_cat"/>
</dbReference>
<dbReference type="SUPFAM" id="SSF54556">
    <property type="entry name" value="Chitinase insertion domain"/>
    <property type="match status" value="1"/>
</dbReference>
<dbReference type="InterPro" id="IPR001223">
    <property type="entry name" value="Glyco_hydro18_cat"/>
</dbReference>
<dbReference type="SMART" id="SM00636">
    <property type="entry name" value="Glyco_18"/>
    <property type="match status" value="1"/>
</dbReference>
<dbReference type="GO" id="GO:0008061">
    <property type="term" value="F:chitin binding"/>
    <property type="evidence" value="ECO:0007669"/>
    <property type="project" value="UniProtKB-UniRule"/>
</dbReference>
<evidence type="ECO:0000256" key="7">
    <source>
        <dbReference type="ARBA" id="ARBA00022801"/>
    </source>
</evidence>
<reference evidence="17" key="2">
    <citation type="submission" date="2023-05" db="EMBL/GenBank/DDBJ databases">
        <authorList>
            <consortium name="Lawrence Berkeley National Laboratory"/>
            <person name="Steindorff A."/>
            <person name="Hensen N."/>
            <person name="Bonometti L."/>
            <person name="Westerberg I."/>
            <person name="Brannstrom I.O."/>
            <person name="Guillou S."/>
            <person name="Cros-Aarteil S."/>
            <person name="Calhoun S."/>
            <person name="Haridas S."/>
            <person name="Kuo A."/>
            <person name="Mondo S."/>
            <person name="Pangilinan J."/>
            <person name="Riley R."/>
            <person name="Labutti K."/>
            <person name="Andreopoulos B."/>
            <person name="Lipzen A."/>
            <person name="Chen C."/>
            <person name="Yanf M."/>
            <person name="Daum C."/>
            <person name="Ng V."/>
            <person name="Clum A."/>
            <person name="Ohm R."/>
            <person name="Martin F."/>
            <person name="Silar P."/>
            <person name="Natvig D."/>
            <person name="Lalanne C."/>
            <person name="Gautier V."/>
            <person name="Ament-Velasquez S.L."/>
            <person name="Kruys A."/>
            <person name="Hutchinson M.I."/>
            <person name="Powell A.J."/>
            <person name="Barry K."/>
            <person name="Miller A.N."/>
            <person name="Grigoriev I.V."/>
            <person name="Debuchy R."/>
            <person name="Gladieux P."/>
            <person name="Thoren M.H."/>
            <person name="Johannesson H."/>
        </authorList>
    </citation>
    <scope>NUCLEOTIDE SEQUENCE</scope>
    <source>
        <strain evidence="17">CBS 532.94</strain>
    </source>
</reference>
<evidence type="ECO:0000256" key="5">
    <source>
        <dbReference type="ARBA" id="ARBA00022525"/>
    </source>
</evidence>
<dbReference type="GO" id="GO:0005576">
    <property type="term" value="C:extracellular region"/>
    <property type="evidence" value="ECO:0007669"/>
    <property type="project" value="UniProtKB-SubCell"/>
</dbReference>
<comment type="catalytic activity">
    <reaction evidence="1">
        <text>Random endo-hydrolysis of N-acetyl-beta-D-glucosaminide (1-&gt;4)-beta-linkages in chitin and chitodextrins.</text>
        <dbReference type="EC" id="3.2.1.14"/>
    </reaction>
</comment>
<keyword evidence="5" id="KW-0964">Secreted</keyword>
<keyword evidence="12" id="KW-1015">Disulfide bond</keyword>
<protein>
    <recommendedName>
        <fullName evidence="4">chitinase</fullName>
        <ecNumber evidence="4">3.2.1.14</ecNumber>
    </recommendedName>
</protein>
<gene>
    <name evidence="17" type="ORF">C8A03DRAFT_33812</name>
</gene>
<feature type="signal peptide" evidence="14">
    <location>
        <begin position="1"/>
        <end position="23"/>
    </location>
</feature>
<feature type="disulfide bond" evidence="12">
    <location>
        <begin position="70"/>
        <end position="82"/>
    </location>
</feature>
<keyword evidence="11" id="KW-0624">Polysaccharide degradation</keyword>
<evidence type="ECO:0000256" key="11">
    <source>
        <dbReference type="ARBA" id="ARBA00023326"/>
    </source>
</evidence>
<dbReference type="PROSITE" id="PS50941">
    <property type="entry name" value="CHIT_BIND_I_2"/>
    <property type="match status" value="1"/>
</dbReference>
<dbReference type="InterPro" id="IPR029070">
    <property type="entry name" value="Chitinase_insertion_sf"/>
</dbReference>
<dbReference type="GO" id="GO:0000272">
    <property type="term" value="P:polysaccharide catabolic process"/>
    <property type="evidence" value="ECO:0007669"/>
    <property type="project" value="UniProtKB-KW"/>
</dbReference>
<keyword evidence="6 12" id="KW-0147">Chitin-binding</keyword>
<dbReference type="PROSITE" id="PS00026">
    <property type="entry name" value="CHIT_BIND_I_1"/>
    <property type="match status" value="2"/>
</dbReference>
<keyword evidence="14" id="KW-0732">Signal</keyword>
<dbReference type="PANTHER" id="PTHR11177">
    <property type="entry name" value="CHITINASE"/>
    <property type="match status" value="1"/>
</dbReference>
<dbReference type="Pfam" id="PF00704">
    <property type="entry name" value="Glyco_hydro_18"/>
    <property type="match status" value="1"/>
</dbReference>
<evidence type="ECO:0000256" key="1">
    <source>
        <dbReference type="ARBA" id="ARBA00000822"/>
    </source>
</evidence>
<dbReference type="SUPFAM" id="SSF57016">
    <property type="entry name" value="Plant lectins/antimicrobial peptides"/>
    <property type="match status" value="3"/>
</dbReference>
<keyword evidence="9" id="KW-0119">Carbohydrate metabolism</keyword>
<evidence type="ECO:0000256" key="3">
    <source>
        <dbReference type="ARBA" id="ARBA00008682"/>
    </source>
</evidence>
<dbReference type="SMART" id="SM00270">
    <property type="entry name" value="ChtBD1"/>
    <property type="match status" value="3"/>
</dbReference>
<evidence type="ECO:0000256" key="10">
    <source>
        <dbReference type="ARBA" id="ARBA00023295"/>
    </source>
</evidence>